<dbReference type="FunFam" id="3.40.50.300:FF:001119">
    <property type="entry name" value="Iron-sulfur cluster carrier protein"/>
    <property type="match status" value="1"/>
</dbReference>
<dbReference type="Gene3D" id="3.40.50.300">
    <property type="entry name" value="P-loop containing nucleotide triphosphate hydrolases"/>
    <property type="match status" value="1"/>
</dbReference>
<evidence type="ECO:0000256" key="5">
    <source>
        <dbReference type="ARBA" id="ARBA00023014"/>
    </source>
</evidence>
<keyword evidence="6" id="KW-0378">Hydrolase</keyword>
<dbReference type="HAMAP" id="MF_02040">
    <property type="entry name" value="Mrp_NBP35"/>
    <property type="match status" value="1"/>
</dbReference>
<evidence type="ECO:0000259" key="8">
    <source>
        <dbReference type="Pfam" id="PF01883"/>
    </source>
</evidence>
<evidence type="ECO:0000313" key="9">
    <source>
        <dbReference type="EMBL" id="GLK52648.1"/>
    </source>
</evidence>
<feature type="region of interest" description="Disordered" evidence="7">
    <location>
        <begin position="78"/>
        <end position="105"/>
    </location>
</feature>
<evidence type="ECO:0000256" key="3">
    <source>
        <dbReference type="ARBA" id="ARBA00022840"/>
    </source>
</evidence>
<dbReference type="InterPro" id="IPR034904">
    <property type="entry name" value="FSCA_dom_sf"/>
</dbReference>
<dbReference type="RefSeq" id="WP_271187011.1">
    <property type="nucleotide sequence ID" value="NZ_BSFE01000005.1"/>
</dbReference>
<dbReference type="AlphaFoldDB" id="A0A9W6MP07"/>
<name>A0A9W6MP07_9PROT</name>
<feature type="domain" description="MIP18 family-like" evidence="8">
    <location>
        <begin position="3"/>
        <end position="71"/>
    </location>
</feature>
<evidence type="ECO:0000256" key="6">
    <source>
        <dbReference type="HAMAP-Rule" id="MF_02040"/>
    </source>
</evidence>
<keyword evidence="2 6" id="KW-0547">Nucleotide-binding</keyword>
<dbReference type="InterPro" id="IPR002744">
    <property type="entry name" value="MIP18-like"/>
</dbReference>
<dbReference type="Pfam" id="PF10609">
    <property type="entry name" value="ParA"/>
    <property type="match status" value="1"/>
</dbReference>
<keyword evidence="10" id="KW-1185">Reference proteome</keyword>
<reference evidence="9" key="2">
    <citation type="submission" date="2023-01" db="EMBL/GenBank/DDBJ databases">
        <authorList>
            <person name="Sun Q."/>
            <person name="Evtushenko L."/>
        </authorList>
    </citation>
    <scope>NUCLEOTIDE SEQUENCE</scope>
    <source>
        <strain evidence="9">VKM B-1513</strain>
    </source>
</reference>
<comment type="similarity">
    <text evidence="6">Belongs to the Mrp/NBP35 ATP-binding proteins family.</text>
</comment>
<evidence type="ECO:0000256" key="2">
    <source>
        <dbReference type="ARBA" id="ARBA00022741"/>
    </source>
</evidence>
<evidence type="ECO:0000256" key="1">
    <source>
        <dbReference type="ARBA" id="ARBA00022723"/>
    </source>
</evidence>
<gene>
    <name evidence="9" type="ORF">GCM10017621_21560</name>
</gene>
<dbReference type="PANTHER" id="PTHR42961">
    <property type="entry name" value="IRON-SULFUR PROTEIN NUBPL"/>
    <property type="match status" value="1"/>
</dbReference>
<dbReference type="Pfam" id="PF01883">
    <property type="entry name" value="FeS_assembly_P"/>
    <property type="match status" value="1"/>
</dbReference>
<dbReference type="InterPro" id="IPR033756">
    <property type="entry name" value="YlxH/NBP35"/>
</dbReference>
<feature type="binding site" evidence="6">
    <location>
        <begin position="114"/>
        <end position="121"/>
    </location>
    <ligand>
        <name>ATP</name>
        <dbReference type="ChEBI" id="CHEBI:30616"/>
    </ligand>
</feature>
<reference evidence="9" key="1">
    <citation type="journal article" date="2014" name="Int. J. Syst. Evol. Microbiol.">
        <title>Complete genome sequence of Corynebacterium casei LMG S-19264T (=DSM 44701T), isolated from a smear-ripened cheese.</title>
        <authorList>
            <consortium name="US DOE Joint Genome Institute (JGI-PGF)"/>
            <person name="Walter F."/>
            <person name="Albersmeier A."/>
            <person name="Kalinowski J."/>
            <person name="Ruckert C."/>
        </authorList>
    </citation>
    <scope>NUCLEOTIDE SEQUENCE</scope>
    <source>
        <strain evidence="9">VKM B-1513</strain>
    </source>
</reference>
<dbReference type="GO" id="GO:0016226">
    <property type="term" value="P:iron-sulfur cluster assembly"/>
    <property type="evidence" value="ECO:0007669"/>
    <property type="project" value="InterPro"/>
</dbReference>
<dbReference type="GO" id="GO:0051539">
    <property type="term" value="F:4 iron, 4 sulfur cluster binding"/>
    <property type="evidence" value="ECO:0007669"/>
    <property type="project" value="TreeGrafter"/>
</dbReference>
<keyword evidence="5 6" id="KW-0411">Iron-sulfur</keyword>
<comment type="caution">
    <text evidence="9">The sequence shown here is derived from an EMBL/GenBank/DDBJ whole genome shotgun (WGS) entry which is preliminary data.</text>
</comment>
<dbReference type="PANTHER" id="PTHR42961:SF2">
    <property type="entry name" value="IRON-SULFUR PROTEIN NUBPL"/>
    <property type="match status" value="1"/>
</dbReference>
<dbReference type="GO" id="GO:0140663">
    <property type="term" value="F:ATP-dependent FeS chaperone activity"/>
    <property type="evidence" value="ECO:0007669"/>
    <property type="project" value="InterPro"/>
</dbReference>
<keyword evidence="3 6" id="KW-0067">ATP-binding</keyword>
<keyword evidence="4 6" id="KW-0408">Iron</keyword>
<organism evidence="9 10">
    <name type="scientific">Maricaulis virginensis</name>
    <dbReference type="NCBI Taxonomy" id="144022"/>
    <lineage>
        <taxon>Bacteria</taxon>
        <taxon>Pseudomonadati</taxon>
        <taxon>Pseudomonadota</taxon>
        <taxon>Alphaproteobacteria</taxon>
        <taxon>Maricaulales</taxon>
        <taxon>Maricaulaceae</taxon>
        <taxon>Maricaulis</taxon>
    </lineage>
</organism>
<dbReference type="CDD" id="cd02037">
    <property type="entry name" value="Mrp_NBP35"/>
    <property type="match status" value="1"/>
</dbReference>
<comment type="function">
    <text evidence="6">Binds and transfers iron-sulfur (Fe-S) clusters to target apoproteins. Can hydrolyze ATP.</text>
</comment>
<evidence type="ECO:0000256" key="4">
    <source>
        <dbReference type="ARBA" id="ARBA00023004"/>
    </source>
</evidence>
<dbReference type="EMBL" id="BSFE01000005">
    <property type="protein sequence ID" value="GLK52648.1"/>
    <property type="molecule type" value="Genomic_DNA"/>
</dbReference>
<dbReference type="SUPFAM" id="SSF52540">
    <property type="entry name" value="P-loop containing nucleoside triphosphate hydrolases"/>
    <property type="match status" value="1"/>
</dbReference>
<dbReference type="Gene3D" id="3.30.300.130">
    <property type="entry name" value="Fe-S cluster assembly (FSCA)"/>
    <property type="match status" value="1"/>
</dbReference>
<dbReference type="Proteomes" id="UP001143486">
    <property type="component" value="Unassembled WGS sequence"/>
</dbReference>
<dbReference type="InterPro" id="IPR027417">
    <property type="entry name" value="P-loop_NTPase"/>
</dbReference>
<dbReference type="InterPro" id="IPR044304">
    <property type="entry name" value="NUBPL-like"/>
</dbReference>
<evidence type="ECO:0000313" key="10">
    <source>
        <dbReference type="Proteomes" id="UP001143486"/>
    </source>
</evidence>
<keyword evidence="1 6" id="KW-0479">Metal-binding</keyword>
<dbReference type="SUPFAM" id="SSF117916">
    <property type="entry name" value="Fe-S cluster assembly (FSCA) domain-like"/>
    <property type="match status" value="1"/>
</dbReference>
<proteinExistence type="inferred from homology"/>
<protein>
    <recommendedName>
        <fullName evidence="6">Iron-sulfur cluster carrier protein</fullName>
    </recommendedName>
</protein>
<dbReference type="GO" id="GO:0046872">
    <property type="term" value="F:metal ion binding"/>
    <property type="evidence" value="ECO:0007669"/>
    <property type="project" value="UniProtKB-KW"/>
</dbReference>
<dbReference type="InterPro" id="IPR019591">
    <property type="entry name" value="Mrp/NBP35_ATP-bd"/>
</dbReference>
<dbReference type="GO" id="GO:0005524">
    <property type="term" value="F:ATP binding"/>
    <property type="evidence" value="ECO:0007669"/>
    <property type="project" value="UniProtKB-UniRule"/>
</dbReference>
<sequence length="363" mass="38017">MDDRLRTALSGIHERQSGRNLVDAGRVEAASVMGDTATIILSPPVAGEPDLDRLRPEIEQAVSALDGIGRVRTVMTAHRENAGAQGRQKQQKRQQERTGSAPKPAKRIIAVASGKGGVGKSTIAANLAVALAREGLKVGLLDADIYGPSAPRLFGLTDVPGLQKTDAGVQPVMAHGVKIVSMGFVVKPGAAVVWRGPMVQGAIRQFLADTDWGQPDVLILDMPPGTGDAQLAIAQDIPVDGAVIVSTPQDLALDDARKAMNLFDQTHVPILGMVENMSVFICPHCGEGSHIFGHGGVKAESEALGVDYLGDIPLHPDLRTRSDAGEPMALDDGPVGKAFARVGRAVMSAAETASKPAPEIVFD</sequence>
<comment type="subunit">
    <text evidence="6">Homodimer.</text>
</comment>
<accession>A0A9W6MP07</accession>
<evidence type="ECO:0000256" key="7">
    <source>
        <dbReference type="SAM" id="MobiDB-lite"/>
    </source>
</evidence>
<dbReference type="GO" id="GO:0016887">
    <property type="term" value="F:ATP hydrolysis activity"/>
    <property type="evidence" value="ECO:0007669"/>
    <property type="project" value="UniProtKB-UniRule"/>
</dbReference>